<name>A0A0G4HX85_9ALVE</name>
<organism evidence="2">
    <name type="scientific">Chromera velia CCMP2878</name>
    <dbReference type="NCBI Taxonomy" id="1169474"/>
    <lineage>
        <taxon>Eukaryota</taxon>
        <taxon>Sar</taxon>
        <taxon>Alveolata</taxon>
        <taxon>Colpodellida</taxon>
        <taxon>Chromeraceae</taxon>
        <taxon>Chromera</taxon>
    </lineage>
</organism>
<sequence length="206" mass="22613">MLHDVKWQQDRSVTGSAGEAPEGSRMPETAAAAADAAVVVPSPGEHLSGRALSSSSLLTESSPCVGTSVRHREEQRDSRRGGSGEEREREVEIILRLARREAGGDNQREETREEDKKEEILPLRQANGVLPPLTPKPALPADPWCLWGSHSLATQQQLPSLPQVCPLEHRDLLVSSVKDKPLADLHRCFNMYPSMVPPPHRLSCLT</sequence>
<feature type="compositionally biased region" description="Basic and acidic residues" evidence="1">
    <location>
        <begin position="70"/>
        <end position="121"/>
    </location>
</feature>
<feature type="compositionally biased region" description="Low complexity" evidence="1">
    <location>
        <begin position="52"/>
        <end position="62"/>
    </location>
</feature>
<dbReference type="EMBL" id="CDMZ01004228">
    <property type="protein sequence ID" value="CEM49076.1"/>
    <property type="molecule type" value="Genomic_DNA"/>
</dbReference>
<gene>
    <name evidence="2" type="ORF">Cvel_9193</name>
</gene>
<proteinExistence type="predicted"/>
<feature type="compositionally biased region" description="Low complexity" evidence="1">
    <location>
        <begin position="30"/>
        <end position="40"/>
    </location>
</feature>
<evidence type="ECO:0000313" key="2">
    <source>
        <dbReference type="EMBL" id="CEM49076.1"/>
    </source>
</evidence>
<dbReference type="VEuPathDB" id="CryptoDB:Cvel_9193"/>
<evidence type="ECO:0000256" key="1">
    <source>
        <dbReference type="SAM" id="MobiDB-lite"/>
    </source>
</evidence>
<reference evidence="2" key="1">
    <citation type="submission" date="2014-11" db="EMBL/GenBank/DDBJ databases">
        <authorList>
            <person name="Otto D Thomas"/>
            <person name="Naeem Raeece"/>
        </authorList>
    </citation>
    <scope>NUCLEOTIDE SEQUENCE</scope>
</reference>
<feature type="region of interest" description="Disordered" evidence="1">
    <location>
        <begin position="1"/>
        <end position="121"/>
    </location>
</feature>
<dbReference type="AlphaFoldDB" id="A0A0G4HX85"/>
<accession>A0A0G4HX85</accession>
<protein>
    <submittedName>
        <fullName evidence="2">Uncharacterized protein</fullName>
    </submittedName>
</protein>